<feature type="compositionally biased region" description="Acidic residues" evidence="1">
    <location>
        <begin position="145"/>
        <end position="165"/>
    </location>
</feature>
<evidence type="ECO:0000313" key="3">
    <source>
        <dbReference type="Proteomes" id="UP001254813"/>
    </source>
</evidence>
<evidence type="ECO:0000256" key="1">
    <source>
        <dbReference type="SAM" id="MobiDB-lite"/>
    </source>
</evidence>
<dbReference type="RefSeq" id="WP_310928531.1">
    <property type="nucleotide sequence ID" value="NZ_JAMQOQ010000002.1"/>
</dbReference>
<feature type="compositionally biased region" description="Acidic residues" evidence="1">
    <location>
        <begin position="35"/>
        <end position="44"/>
    </location>
</feature>
<keyword evidence="3" id="KW-1185">Reference proteome</keyword>
<name>A0ABU2G341_9EURY</name>
<dbReference type="Proteomes" id="UP001254813">
    <property type="component" value="Unassembled WGS sequence"/>
</dbReference>
<reference evidence="2 3" key="1">
    <citation type="submission" date="2022-06" db="EMBL/GenBank/DDBJ databases">
        <title>Halogeometricum sp. a new haloarchaeum isolate from saline soil.</title>
        <authorList>
            <person name="Strakova D."/>
            <person name="Galisteo C."/>
            <person name="Sanchez-Porro C."/>
            <person name="Ventosa A."/>
        </authorList>
    </citation>
    <scope>NUCLEOTIDE SEQUENCE [LARGE SCALE GENOMIC DNA]</scope>
    <source>
        <strain evidence="3">S3BR25-2</strain>
    </source>
</reference>
<evidence type="ECO:0000313" key="2">
    <source>
        <dbReference type="EMBL" id="MDS0294718.1"/>
    </source>
</evidence>
<feature type="region of interest" description="Disordered" evidence="1">
    <location>
        <begin position="202"/>
        <end position="254"/>
    </location>
</feature>
<feature type="region of interest" description="Disordered" evidence="1">
    <location>
        <begin position="145"/>
        <end position="171"/>
    </location>
</feature>
<feature type="compositionally biased region" description="Acidic residues" evidence="1">
    <location>
        <begin position="202"/>
        <end position="211"/>
    </location>
</feature>
<dbReference type="EMBL" id="JAMQOQ010000002">
    <property type="protein sequence ID" value="MDS0294718.1"/>
    <property type="molecule type" value="Genomic_DNA"/>
</dbReference>
<feature type="compositionally biased region" description="Acidic residues" evidence="1">
    <location>
        <begin position="229"/>
        <end position="254"/>
    </location>
</feature>
<feature type="region of interest" description="Disordered" evidence="1">
    <location>
        <begin position="35"/>
        <end position="94"/>
    </location>
</feature>
<gene>
    <name evidence="2" type="ORF">NDI79_11085</name>
</gene>
<proteinExistence type="predicted"/>
<organism evidence="2 3">
    <name type="scientific">Halogeometricum luteum</name>
    <dbReference type="NCBI Taxonomy" id="2950537"/>
    <lineage>
        <taxon>Archaea</taxon>
        <taxon>Methanobacteriati</taxon>
        <taxon>Methanobacteriota</taxon>
        <taxon>Stenosarchaea group</taxon>
        <taxon>Halobacteria</taxon>
        <taxon>Halobacteriales</taxon>
        <taxon>Haloferacaceae</taxon>
        <taxon>Halogeometricum</taxon>
    </lineage>
</organism>
<sequence>MGDKSFTLFEINLHEPSFSASNSAPGIIRNLAEEATEADEDGDGDGLFQSIDVVGGDAEDALDEGADADVEDDLDGELDDVETDDDSGSSGRGKGSTIMGLLLLAALAVAKKVLSGDDVDELADLDDLTDISVDDAGDAVDAVEEAEDAVDVEDDADADDVEDDGSSSGRSKSSILVALVLLGALIVARKLMSGDDELAELDDLSETDDDGHDAALDTDANDEAATNIVDEETDADEDEGDHDAALDEDEEDEE</sequence>
<protein>
    <submittedName>
        <fullName evidence="2">Uncharacterized protein</fullName>
    </submittedName>
</protein>
<comment type="caution">
    <text evidence="2">The sequence shown here is derived from an EMBL/GenBank/DDBJ whole genome shotgun (WGS) entry which is preliminary data.</text>
</comment>
<accession>A0ABU2G341</accession>
<feature type="compositionally biased region" description="Acidic residues" evidence="1">
    <location>
        <begin position="57"/>
        <end position="87"/>
    </location>
</feature>